<evidence type="ECO:0000313" key="2">
    <source>
        <dbReference type="EMBL" id="MBD2830224.1"/>
    </source>
</evidence>
<feature type="compositionally biased region" description="Polar residues" evidence="1">
    <location>
        <begin position="90"/>
        <end position="103"/>
    </location>
</feature>
<sequence length="179" mass="18326">MLLSPHTTRSTSRPVSVRVSSSPRSRRRATLPGPSTTPGCTTAILTAPALCGRGAHAATAATDRPHTTSSAPAAVRAARSAISRTAPVFTATTSRLTSHTPPTEASRRAGPTSHWLAPRSPHGPPSPSQDRTSSIISQPEGTTSTAAAPARRTASRRAAGLPAAPREPTAARAARPAAR</sequence>
<reference evidence="2" key="1">
    <citation type="journal article" date="2020" name="PLoS ONE">
        <title>Isolation and characterization of Streptomyces bacteriophages and Streptomyces strains encoding biosynthetic arsenals: Streptomyces strains and phages for antibiotic discovery.</title>
        <authorList>
            <person name="Montano E.T."/>
            <person name="Nideffer J.F."/>
            <person name="Brumage L."/>
            <person name="Erb M."/>
            <person name="Derman A.I."/>
            <person name="Davis J.P."/>
            <person name="Estrada E."/>
            <person name="Fu S."/>
            <person name="Le D."/>
            <person name="Vuppala A."/>
            <person name="Tran C."/>
            <person name="Luterstein E."/>
            <person name="Lakkaraju S."/>
            <person name="Panchagnula S."/>
            <person name="Ren C."/>
            <person name="Doan J."/>
            <person name="Tran S."/>
            <person name="Soriano J."/>
            <person name="Fujita Y."/>
            <person name="Gutala P."/>
            <person name="Fujii Q."/>
            <person name="Lee M."/>
            <person name="Bui A."/>
            <person name="Villarreal C."/>
            <person name="Shing S.R."/>
            <person name="Kim S."/>
            <person name="Freeman D."/>
            <person name="Racha V."/>
            <person name="Ho A."/>
            <person name="Kumar P."/>
            <person name="Falah K."/>
            <person name="Dawson T."/>
            <person name="Enustun E."/>
            <person name="Prichard A."/>
            <person name="Gomez A."/>
            <person name="Khanna K."/>
            <person name="Trigg S."/>
            <person name="Fernandez L."/>
            <person name="Pogliano K."/>
            <person name="Pogliano J."/>
        </authorList>
    </citation>
    <scope>NUCLEOTIDE SEQUENCE</scope>
    <source>
        <strain evidence="2">QF2</strain>
    </source>
</reference>
<feature type="region of interest" description="Disordered" evidence="1">
    <location>
        <begin position="55"/>
        <end position="179"/>
    </location>
</feature>
<dbReference type="AlphaFoldDB" id="A0A927GPS8"/>
<feature type="compositionally biased region" description="Low complexity" evidence="1">
    <location>
        <begin position="67"/>
        <end position="86"/>
    </location>
</feature>
<feature type="region of interest" description="Disordered" evidence="1">
    <location>
        <begin position="1"/>
        <end position="41"/>
    </location>
</feature>
<evidence type="ECO:0000256" key="1">
    <source>
        <dbReference type="SAM" id="MobiDB-lite"/>
    </source>
</evidence>
<organism evidence="2">
    <name type="scientific">Streptomyces globisporus</name>
    <dbReference type="NCBI Taxonomy" id="1908"/>
    <lineage>
        <taxon>Bacteria</taxon>
        <taxon>Bacillati</taxon>
        <taxon>Actinomycetota</taxon>
        <taxon>Actinomycetes</taxon>
        <taxon>Kitasatosporales</taxon>
        <taxon>Streptomycetaceae</taxon>
        <taxon>Streptomyces</taxon>
    </lineage>
</organism>
<dbReference type="EMBL" id="JACWUS010000011">
    <property type="protein sequence ID" value="MBD2830224.1"/>
    <property type="molecule type" value="Genomic_DNA"/>
</dbReference>
<feature type="compositionally biased region" description="Low complexity" evidence="1">
    <location>
        <begin position="142"/>
        <end position="179"/>
    </location>
</feature>
<feature type="compositionally biased region" description="Polar residues" evidence="1">
    <location>
        <begin position="128"/>
        <end position="141"/>
    </location>
</feature>
<feature type="compositionally biased region" description="Low complexity" evidence="1">
    <location>
        <begin position="1"/>
        <end position="23"/>
    </location>
</feature>
<proteinExistence type="predicted"/>
<accession>A0A927GPS8</accession>
<comment type="caution">
    <text evidence="2">The sequence shown here is derived from an EMBL/GenBank/DDBJ whole genome shotgun (WGS) entry which is preliminary data.</text>
</comment>
<protein>
    <submittedName>
        <fullName evidence="2">Uncharacterized protein</fullName>
    </submittedName>
</protein>
<name>A0A927GPS8_STRGL</name>
<gene>
    <name evidence="2" type="ORF">ID875_25180</name>
</gene>